<reference evidence="2 3" key="1">
    <citation type="submission" date="2020-04" db="EMBL/GenBank/DDBJ databases">
        <authorList>
            <person name="Alioto T."/>
            <person name="Alioto T."/>
            <person name="Gomez Garrido J."/>
        </authorList>
    </citation>
    <scope>NUCLEOTIDE SEQUENCE [LARGE SCALE GENOMIC DNA]</scope>
</reference>
<evidence type="ECO:0000313" key="3">
    <source>
        <dbReference type="Proteomes" id="UP000494165"/>
    </source>
</evidence>
<evidence type="ECO:0008006" key="4">
    <source>
        <dbReference type="Google" id="ProtNLM"/>
    </source>
</evidence>
<dbReference type="PANTHER" id="PTHR12829">
    <property type="entry name" value="N6-ADENOSINE-METHYLTRANSFERASE"/>
    <property type="match status" value="1"/>
</dbReference>
<dbReference type="GO" id="GO:0008168">
    <property type="term" value="F:methyltransferase activity"/>
    <property type="evidence" value="ECO:0007669"/>
    <property type="project" value="InterPro"/>
</dbReference>
<dbReference type="GO" id="GO:0005634">
    <property type="term" value="C:nucleus"/>
    <property type="evidence" value="ECO:0007669"/>
    <property type="project" value="TreeGrafter"/>
</dbReference>
<dbReference type="InterPro" id="IPR029063">
    <property type="entry name" value="SAM-dependent_MTases_sf"/>
</dbReference>
<dbReference type="GO" id="GO:0032259">
    <property type="term" value="P:methylation"/>
    <property type="evidence" value="ECO:0007669"/>
    <property type="project" value="InterPro"/>
</dbReference>
<dbReference type="PANTHER" id="PTHR12829:SF4">
    <property type="entry name" value="N(6)-ADENINE-SPECIFIC METHYLTRANSFERASE METTL4"/>
    <property type="match status" value="1"/>
</dbReference>
<sequence>MKAVLESARNCGCLNYSSTPEDFKDNNSSSRKFSDSVFQVSNIIGSENSFSGANNSDCAMKQSIQEENYVLPSECRFFCGDLFSLENFLREEKFDLLVIDPPWWNKYIRRRKLADQASSYSMMNNKDLAQIPIEKHLAPGALVAIWCTNSQSNINQLRDDVMPSWGLEYISTWFWVKVTKSGCTVCDFSVPPGKQPYERILFGRSPSAESSKNIKNPDENKVILSVPSAIHSHKPPLIDVLAPFVQPSPKILELFARSLLPNTTSCGLEVLKLQHEILFKSNERR</sequence>
<proteinExistence type="inferred from homology"/>
<dbReference type="Pfam" id="PF05063">
    <property type="entry name" value="MT-A70"/>
    <property type="match status" value="1"/>
</dbReference>
<dbReference type="EMBL" id="CADEPI010000050">
    <property type="protein sequence ID" value="CAB3370197.1"/>
    <property type="molecule type" value="Genomic_DNA"/>
</dbReference>
<comment type="caution">
    <text evidence="2">The sequence shown here is derived from an EMBL/GenBank/DDBJ whole genome shotgun (WGS) entry which is preliminary data.</text>
</comment>
<dbReference type="GO" id="GO:0003676">
    <property type="term" value="F:nucleic acid binding"/>
    <property type="evidence" value="ECO:0007669"/>
    <property type="project" value="InterPro"/>
</dbReference>
<dbReference type="InterPro" id="IPR002052">
    <property type="entry name" value="DNA_methylase_N6_adenine_CS"/>
</dbReference>
<protein>
    <recommendedName>
        <fullName evidence="4">Methyltransferase-like protein 4</fullName>
    </recommendedName>
</protein>
<dbReference type="OrthoDB" id="61116at2759"/>
<dbReference type="InterPro" id="IPR007757">
    <property type="entry name" value="MT-A70-like"/>
</dbReference>
<keyword evidence="3" id="KW-1185">Reference proteome</keyword>
<dbReference type="PROSITE" id="PS00092">
    <property type="entry name" value="N6_MTASE"/>
    <property type="match status" value="1"/>
</dbReference>
<dbReference type="Proteomes" id="UP000494165">
    <property type="component" value="Unassembled WGS sequence"/>
</dbReference>
<name>A0A8S1CEN0_9INSE</name>
<dbReference type="SUPFAM" id="SSF53335">
    <property type="entry name" value="S-adenosyl-L-methionine-dependent methyltransferases"/>
    <property type="match status" value="1"/>
</dbReference>
<dbReference type="Gene3D" id="3.40.50.150">
    <property type="entry name" value="Vaccinia Virus protein VP39"/>
    <property type="match status" value="1"/>
</dbReference>
<evidence type="ECO:0000256" key="1">
    <source>
        <dbReference type="PROSITE-ProRule" id="PRU00489"/>
    </source>
</evidence>
<dbReference type="AlphaFoldDB" id="A0A8S1CEN0"/>
<evidence type="ECO:0000313" key="2">
    <source>
        <dbReference type="EMBL" id="CAB3370197.1"/>
    </source>
</evidence>
<gene>
    <name evidence="2" type="ORF">CLODIP_2_CD12172</name>
</gene>
<organism evidence="2 3">
    <name type="scientific">Cloeon dipterum</name>
    <dbReference type="NCBI Taxonomy" id="197152"/>
    <lineage>
        <taxon>Eukaryota</taxon>
        <taxon>Metazoa</taxon>
        <taxon>Ecdysozoa</taxon>
        <taxon>Arthropoda</taxon>
        <taxon>Hexapoda</taxon>
        <taxon>Insecta</taxon>
        <taxon>Pterygota</taxon>
        <taxon>Palaeoptera</taxon>
        <taxon>Ephemeroptera</taxon>
        <taxon>Pisciforma</taxon>
        <taxon>Baetidae</taxon>
        <taxon>Cloeon</taxon>
    </lineage>
</organism>
<dbReference type="PROSITE" id="PS51143">
    <property type="entry name" value="MT_A70"/>
    <property type="match status" value="1"/>
</dbReference>
<comment type="similarity">
    <text evidence="1">Belongs to the MT-A70-like family.</text>
</comment>
<accession>A0A8S1CEN0</accession>